<proteinExistence type="predicted"/>
<accession>H2ES89</accession>
<keyword evidence="1" id="KW-0614">Plasmid</keyword>
<dbReference type="RefSeq" id="WP_014343670.1">
    <property type="nucleotide sequence ID" value="NC_016851.1"/>
</dbReference>
<dbReference type="SUPFAM" id="SSF53756">
    <property type="entry name" value="UDP-Glycosyltransferase/glycogen phosphorylase"/>
    <property type="match status" value="1"/>
</dbReference>
<dbReference type="Gene3D" id="3.40.50.2000">
    <property type="entry name" value="Glycogen Phosphorylase B"/>
    <property type="match status" value="1"/>
</dbReference>
<dbReference type="GO" id="GO:0016740">
    <property type="term" value="F:transferase activity"/>
    <property type="evidence" value="ECO:0007669"/>
    <property type="project" value="UniProtKB-KW"/>
</dbReference>
<dbReference type="AlphaFoldDB" id="H2ES89"/>
<name>H2ES89_ALIFS</name>
<organism evidence="1">
    <name type="scientific">Aliivibrio fischeri</name>
    <name type="common">Vibrio fischeri</name>
    <dbReference type="NCBI Taxonomy" id="668"/>
    <lineage>
        <taxon>Bacteria</taxon>
        <taxon>Pseudomonadati</taxon>
        <taxon>Pseudomonadota</taxon>
        <taxon>Gammaproteobacteria</taxon>
        <taxon>Vibrionales</taxon>
        <taxon>Vibrionaceae</taxon>
        <taxon>Aliivibrio</taxon>
    </lineage>
</organism>
<reference evidence="1" key="1">
    <citation type="submission" date="2011-11" db="EMBL/GenBank/DDBJ databases">
        <authorList>
            <person name="Summers A.O."/>
            <person name="Wireman J."/>
            <person name="Williams L.E."/>
        </authorList>
    </citation>
    <scope>NUCLEOTIDE SEQUENCE</scope>
    <source>
        <strain evidence="1">KB1A-97</strain>
        <plasmid evidence="1">pKB1A97-67</plasmid>
    </source>
</reference>
<sequence length="106" mass="12556">MAGLELALYKLVNNKCCNEVGLLSKEDVHSILIVRNNKRMGNMLFLVPFLKQMRANYPNAHITLMLNQPWQQDVFAYMGIDHFIFSHLSMRKLHHFIFARKKFNKY</sequence>
<geneLocation type="plasmid" evidence="1">
    <name>pKB1A97-67</name>
</geneLocation>
<dbReference type="EMBL" id="JQ031552">
    <property type="protein sequence ID" value="AEY78256.1"/>
    <property type="molecule type" value="Genomic_DNA"/>
</dbReference>
<evidence type="ECO:0000313" key="1">
    <source>
        <dbReference type="EMBL" id="AEY78256.1"/>
    </source>
</evidence>
<keyword evidence="1" id="KW-0808">Transferase</keyword>
<protein>
    <submittedName>
        <fullName evidence="1">Putative heptosyltransferase</fullName>
    </submittedName>
</protein>